<evidence type="ECO:0000313" key="2">
    <source>
        <dbReference type="EMBL" id="KAE9462809.1"/>
    </source>
</evidence>
<feature type="non-terminal residue" evidence="2">
    <location>
        <position position="1"/>
    </location>
</feature>
<feature type="region of interest" description="Disordered" evidence="1">
    <location>
        <begin position="56"/>
        <end position="79"/>
    </location>
</feature>
<dbReference type="EMBL" id="QEFC01000665">
    <property type="protein sequence ID" value="KAE9462809.1"/>
    <property type="molecule type" value="Genomic_DNA"/>
</dbReference>
<dbReference type="AlphaFoldDB" id="A0A6A4M5M1"/>
<gene>
    <name evidence="2" type="ORF">C3L33_05284</name>
</gene>
<comment type="caution">
    <text evidence="2">The sequence shown here is derived from an EMBL/GenBank/DDBJ whole genome shotgun (WGS) entry which is preliminary data.</text>
</comment>
<evidence type="ECO:0000313" key="3">
    <source>
        <dbReference type="Proteomes" id="UP000428333"/>
    </source>
</evidence>
<evidence type="ECO:0000256" key="1">
    <source>
        <dbReference type="SAM" id="MobiDB-lite"/>
    </source>
</evidence>
<accession>A0A6A4M5M1</accession>
<protein>
    <submittedName>
        <fullName evidence="2">Uncharacterized protein</fullName>
    </submittedName>
</protein>
<keyword evidence="3" id="KW-1185">Reference proteome</keyword>
<sequence length="79" mass="9057">MEELEASCRKHDVLHSFCISTTTKEDNFFRTCHGDYLDIGTDRWKAHITDVRDIPLASEDDGPWSQDDQSESAGGKRKR</sequence>
<reference evidence="2 3" key="1">
    <citation type="journal article" date="2019" name="Genome Biol. Evol.">
        <title>The Rhododendron genome and chromosomal organization provide insight into shared whole-genome duplications across the heath family (Ericaceae).</title>
        <authorList>
            <person name="Soza V.L."/>
            <person name="Lindsley D."/>
            <person name="Waalkes A."/>
            <person name="Ramage E."/>
            <person name="Patwardhan R.P."/>
            <person name="Burton J.N."/>
            <person name="Adey A."/>
            <person name="Kumar A."/>
            <person name="Qiu R."/>
            <person name="Shendure J."/>
            <person name="Hall B."/>
        </authorList>
    </citation>
    <scope>NUCLEOTIDE SEQUENCE [LARGE SCALE GENOMIC DNA]</scope>
    <source>
        <strain evidence="2">RSF 1966-606</strain>
    </source>
</reference>
<name>A0A6A4M5M1_9ERIC</name>
<proteinExistence type="predicted"/>
<dbReference type="OrthoDB" id="10061535at2759"/>
<organism evidence="2 3">
    <name type="scientific">Rhododendron williamsianum</name>
    <dbReference type="NCBI Taxonomy" id="262921"/>
    <lineage>
        <taxon>Eukaryota</taxon>
        <taxon>Viridiplantae</taxon>
        <taxon>Streptophyta</taxon>
        <taxon>Embryophyta</taxon>
        <taxon>Tracheophyta</taxon>
        <taxon>Spermatophyta</taxon>
        <taxon>Magnoliopsida</taxon>
        <taxon>eudicotyledons</taxon>
        <taxon>Gunneridae</taxon>
        <taxon>Pentapetalae</taxon>
        <taxon>asterids</taxon>
        <taxon>Ericales</taxon>
        <taxon>Ericaceae</taxon>
        <taxon>Ericoideae</taxon>
        <taxon>Rhodoreae</taxon>
        <taxon>Rhododendron</taxon>
    </lineage>
</organism>
<dbReference type="Proteomes" id="UP000428333">
    <property type="component" value="Linkage Group LG03"/>
</dbReference>